<feature type="transmembrane region" description="Helical" evidence="1">
    <location>
        <begin position="41"/>
        <end position="64"/>
    </location>
</feature>
<proteinExistence type="predicted"/>
<reference evidence="2 3" key="1">
    <citation type="journal article" date="2024" name="G3 (Bethesda)">
        <title>Genome assembly of Hibiscus sabdariffa L. provides insights into metabolisms of medicinal natural products.</title>
        <authorList>
            <person name="Kim T."/>
        </authorList>
    </citation>
    <scope>NUCLEOTIDE SEQUENCE [LARGE SCALE GENOMIC DNA]</scope>
    <source>
        <strain evidence="2">TK-2024</strain>
        <tissue evidence="2">Old leaves</tissue>
    </source>
</reference>
<evidence type="ECO:0000313" key="2">
    <source>
        <dbReference type="EMBL" id="KAK9005011.1"/>
    </source>
</evidence>
<protein>
    <submittedName>
        <fullName evidence="2">Uncharacterized protein</fullName>
    </submittedName>
</protein>
<keyword evidence="1" id="KW-0472">Membrane</keyword>
<gene>
    <name evidence="2" type="ORF">V6N11_042459</name>
</gene>
<accession>A0ABR2QWD9</accession>
<keyword evidence="1" id="KW-0812">Transmembrane</keyword>
<keyword evidence="3" id="KW-1185">Reference proteome</keyword>
<comment type="caution">
    <text evidence="2">The sequence shown here is derived from an EMBL/GenBank/DDBJ whole genome shotgun (WGS) entry which is preliminary data.</text>
</comment>
<dbReference type="EMBL" id="JBBPBN010000030">
    <property type="protein sequence ID" value="KAK9005011.1"/>
    <property type="molecule type" value="Genomic_DNA"/>
</dbReference>
<name>A0ABR2QWD9_9ROSI</name>
<sequence length="93" mass="10340">MFTSWHRKTGFVDLETDLEAKTTCFQTNALRANTREGCSKLLLLALNFNMVIASASNLKLLVILRLTSLSNMFFTLGINSIGGKIRDDTPKSN</sequence>
<evidence type="ECO:0000256" key="1">
    <source>
        <dbReference type="SAM" id="Phobius"/>
    </source>
</evidence>
<dbReference type="Proteomes" id="UP001396334">
    <property type="component" value="Unassembled WGS sequence"/>
</dbReference>
<organism evidence="2 3">
    <name type="scientific">Hibiscus sabdariffa</name>
    <name type="common">roselle</name>
    <dbReference type="NCBI Taxonomy" id="183260"/>
    <lineage>
        <taxon>Eukaryota</taxon>
        <taxon>Viridiplantae</taxon>
        <taxon>Streptophyta</taxon>
        <taxon>Embryophyta</taxon>
        <taxon>Tracheophyta</taxon>
        <taxon>Spermatophyta</taxon>
        <taxon>Magnoliopsida</taxon>
        <taxon>eudicotyledons</taxon>
        <taxon>Gunneridae</taxon>
        <taxon>Pentapetalae</taxon>
        <taxon>rosids</taxon>
        <taxon>malvids</taxon>
        <taxon>Malvales</taxon>
        <taxon>Malvaceae</taxon>
        <taxon>Malvoideae</taxon>
        <taxon>Hibiscus</taxon>
    </lineage>
</organism>
<keyword evidence="1" id="KW-1133">Transmembrane helix</keyword>
<evidence type="ECO:0000313" key="3">
    <source>
        <dbReference type="Proteomes" id="UP001396334"/>
    </source>
</evidence>